<sequence length="681" mass="77675">MAATGQKQEFRDLEEFITHDTKSADKDDPITTNFLRDLVSINNALSEDLKIEDAHLISNAREQAHIGESFSLRGMEFNHVIVCVLNNSSSFPDRDKLFPKTSNDLIERVWKEYGSLIDINVSDINLVSCLNCFSDDEKCRHLGLVDDLTEAISRAVTSVTVVYTESNILIAEIADRLETCSPEICPDSSYKEKYELEKIFREIERFNFLLLYSVKCNAEVFGMNSNEDLFECSCCGKIQLPGEKETRPFLQAAEQVLLDYIDKSCLFDIDKLVLVPDVIGKIGSQGLNGFEAEYKTIKKQIEIQIGNNKPEIRFKELTLSKLIRFIGGKRPMVQAICSSDSKEVFHVEKYALGTKFKVFCDDVRSCHAELFLGVLSDNQHGLFEIIKAIQQSNFCWITSYSFVPPVKNVYCPLSCLRVNGQEIYDSSRCVHLTDSLRYTGSIHAVLNQLYISSSKYQERISSLDFRPGTRVIGEKPQFICVKDCNTMKAKVQEILHKLDKEGIERNEIAVIRTDKMKNEANFRMEMFKGVMECAKKDDRITPNFLKDLENLMNIVHIGDEDLEIEDAHLISTVHEQTHIGETFSLRGIEFNHVIICVLNNSFSFTDRDKIISETRSLCNRMNKERGSFCPISARIIAEFNGLVFNLNCLFDDQERRHLDLMDDLTEAISRAVTSVTVVYTE</sequence>
<evidence type="ECO:0000313" key="1">
    <source>
        <dbReference type="EMBL" id="KAK2712725.1"/>
    </source>
</evidence>
<keyword evidence="2" id="KW-1185">Reference proteome</keyword>
<proteinExistence type="predicted"/>
<accession>A0AA88L925</accession>
<evidence type="ECO:0000313" key="2">
    <source>
        <dbReference type="Proteomes" id="UP001187531"/>
    </source>
</evidence>
<gene>
    <name evidence="1" type="ORF">QYM36_011422</name>
</gene>
<dbReference type="EMBL" id="JAVRJZ010000015">
    <property type="protein sequence ID" value="KAK2712725.1"/>
    <property type="molecule type" value="Genomic_DNA"/>
</dbReference>
<protein>
    <submittedName>
        <fullName evidence="1">Uncharacterized protein</fullName>
    </submittedName>
</protein>
<feature type="non-terminal residue" evidence="1">
    <location>
        <position position="1"/>
    </location>
</feature>
<name>A0AA88L925_ARTSF</name>
<dbReference type="Proteomes" id="UP001187531">
    <property type="component" value="Unassembled WGS sequence"/>
</dbReference>
<comment type="caution">
    <text evidence="1">The sequence shown here is derived from an EMBL/GenBank/DDBJ whole genome shotgun (WGS) entry which is preliminary data.</text>
</comment>
<organism evidence="1 2">
    <name type="scientific">Artemia franciscana</name>
    <name type="common">Brine shrimp</name>
    <name type="synonym">Artemia sanfranciscana</name>
    <dbReference type="NCBI Taxonomy" id="6661"/>
    <lineage>
        <taxon>Eukaryota</taxon>
        <taxon>Metazoa</taxon>
        <taxon>Ecdysozoa</taxon>
        <taxon>Arthropoda</taxon>
        <taxon>Crustacea</taxon>
        <taxon>Branchiopoda</taxon>
        <taxon>Anostraca</taxon>
        <taxon>Artemiidae</taxon>
        <taxon>Artemia</taxon>
    </lineage>
</organism>
<dbReference type="AlphaFoldDB" id="A0AA88L925"/>
<reference evidence="1" key="1">
    <citation type="submission" date="2023-07" db="EMBL/GenBank/DDBJ databases">
        <title>Chromosome-level genome assembly of Artemia franciscana.</title>
        <authorList>
            <person name="Jo E."/>
        </authorList>
    </citation>
    <scope>NUCLEOTIDE SEQUENCE</scope>
    <source>
        <tissue evidence="1">Whole body</tissue>
    </source>
</reference>